<dbReference type="Proteomes" id="UP001501682">
    <property type="component" value="Unassembled WGS sequence"/>
</dbReference>
<proteinExistence type="predicted"/>
<reference evidence="2" key="1">
    <citation type="journal article" date="2019" name="Int. J. Syst. Evol. Microbiol.">
        <title>The Global Catalogue of Microorganisms (GCM) 10K type strain sequencing project: providing services to taxonomists for standard genome sequencing and annotation.</title>
        <authorList>
            <consortium name="The Broad Institute Genomics Platform"/>
            <consortium name="The Broad Institute Genome Sequencing Center for Infectious Disease"/>
            <person name="Wu L."/>
            <person name="Ma J."/>
        </authorList>
    </citation>
    <scope>NUCLEOTIDE SEQUENCE [LARGE SCALE GENOMIC DNA]</scope>
    <source>
        <strain evidence="2">JCM 17633</strain>
    </source>
</reference>
<comment type="caution">
    <text evidence="1">The sequence shown here is derived from an EMBL/GenBank/DDBJ whole genome shotgun (WGS) entry which is preliminary data.</text>
</comment>
<accession>A0ABP8CT36</accession>
<dbReference type="RefSeq" id="WP_344713878.1">
    <property type="nucleotide sequence ID" value="NZ_BAABCB010000017.1"/>
</dbReference>
<dbReference type="EMBL" id="BAABCB010000017">
    <property type="protein sequence ID" value="GAA4243091.1"/>
    <property type="molecule type" value="Genomic_DNA"/>
</dbReference>
<keyword evidence="2" id="KW-1185">Reference proteome</keyword>
<protein>
    <submittedName>
        <fullName evidence="1">Uncharacterized protein</fullName>
    </submittedName>
</protein>
<gene>
    <name evidence="1" type="ORF">GCM10022292_16380</name>
</gene>
<name>A0ABP8CT36_9FLAO</name>
<evidence type="ECO:0000313" key="1">
    <source>
        <dbReference type="EMBL" id="GAA4243091.1"/>
    </source>
</evidence>
<organism evidence="1 2">
    <name type="scientific">Winogradskyella damuponensis</name>
    <dbReference type="NCBI Taxonomy" id="943939"/>
    <lineage>
        <taxon>Bacteria</taxon>
        <taxon>Pseudomonadati</taxon>
        <taxon>Bacteroidota</taxon>
        <taxon>Flavobacteriia</taxon>
        <taxon>Flavobacteriales</taxon>
        <taxon>Flavobacteriaceae</taxon>
        <taxon>Winogradskyella</taxon>
    </lineage>
</organism>
<dbReference type="PROSITE" id="PS51257">
    <property type="entry name" value="PROKAR_LIPOPROTEIN"/>
    <property type="match status" value="1"/>
</dbReference>
<evidence type="ECO:0000313" key="2">
    <source>
        <dbReference type="Proteomes" id="UP001501682"/>
    </source>
</evidence>
<sequence>MKKLTLLFFAIILISCSSDDDKTSEDNENTGFYKIEYTSQLSDADLNLDITFLWNDENGQPQSETTQLINPVAYTELADEKTVEISNLIGITFKVNSGSNYLSDTYVKVTNIDNNSSYEVTNSESIASTGGAIDNNTLTVTFNTENNTFESVYSTSN</sequence>